<dbReference type="InterPro" id="IPR036291">
    <property type="entry name" value="NAD(P)-bd_dom_sf"/>
</dbReference>
<accession>A0ABR4LL39</accession>
<gene>
    <name evidence="4" type="ORF">BJX67DRAFT_359076</name>
</gene>
<evidence type="ECO:0000259" key="3">
    <source>
        <dbReference type="Pfam" id="PF05368"/>
    </source>
</evidence>
<keyword evidence="5" id="KW-1185">Reference proteome</keyword>
<dbReference type="RefSeq" id="XP_070884229.1">
    <property type="nucleotide sequence ID" value="XM_071029632.1"/>
</dbReference>
<dbReference type="Gene3D" id="3.40.50.720">
    <property type="entry name" value="NAD(P)-binding Rossmann-like Domain"/>
    <property type="match status" value="1"/>
</dbReference>
<dbReference type="CDD" id="cd05251">
    <property type="entry name" value="NmrA_like_SDR_a"/>
    <property type="match status" value="1"/>
</dbReference>
<dbReference type="Proteomes" id="UP001610432">
    <property type="component" value="Unassembled WGS sequence"/>
</dbReference>
<sequence>MSKIISVIGATGTQGGSVVDALQKDNSIYTIRAITRNPNSDAAQALTAKGIKVVQADASDVASLVRAFEGSSAIFALTDFVAPFAASGPDHAVEVESTQGINLAKAASQIPSLEHYIWSTLPNSRELSGGKIVVPHFDSKNRVDEYIKSNPALLSKTTFLLPGFFAENYLFPMLAPIEVPGTGQYLQLGCTSADSQFPSIGHARSNVGPFVSAILAQPEKTLPAKRVAAYTEVTSLGEMLETWSRVKGKKAYYTRVDRKVYDALFPLWGDEIGIMMEYFDAVPDTKWDKGGDTLNKDDLGVDGLVDVEAALRLY</sequence>
<comment type="caution">
    <text evidence="4">The sequence shown here is derived from an EMBL/GenBank/DDBJ whole genome shotgun (WGS) entry which is preliminary data.</text>
</comment>
<comment type="similarity">
    <text evidence="1">Belongs to the NmrA-type oxidoreductase family.</text>
</comment>
<evidence type="ECO:0000256" key="2">
    <source>
        <dbReference type="ARBA" id="ARBA00022857"/>
    </source>
</evidence>
<dbReference type="PANTHER" id="PTHR42748:SF28">
    <property type="entry name" value="NMRA-LIKE DOMAIN-CONTAINING PROTEIN"/>
    <property type="match status" value="1"/>
</dbReference>
<keyword evidence="2" id="KW-0521">NADP</keyword>
<dbReference type="InterPro" id="IPR008030">
    <property type="entry name" value="NmrA-like"/>
</dbReference>
<reference evidence="4 5" key="1">
    <citation type="submission" date="2024-07" db="EMBL/GenBank/DDBJ databases">
        <title>Section-level genome sequencing and comparative genomics of Aspergillus sections Usti and Cavernicolus.</title>
        <authorList>
            <consortium name="Lawrence Berkeley National Laboratory"/>
            <person name="Nybo J.L."/>
            <person name="Vesth T.C."/>
            <person name="Theobald S."/>
            <person name="Frisvad J.C."/>
            <person name="Larsen T.O."/>
            <person name="Kjaerboelling I."/>
            <person name="Rothschild-Mancinelli K."/>
            <person name="Lyhne E.K."/>
            <person name="Kogle M.E."/>
            <person name="Barry K."/>
            <person name="Clum A."/>
            <person name="Na H."/>
            <person name="Ledsgaard L."/>
            <person name="Lin J."/>
            <person name="Lipzen A."/>
            <person name="Kuo A."/>
            <person name="Riley R."/>
            <person name="Mondo S."/>
            <person name="Labutti K."/>
            <person name="Haridas S."/>
            <person name="Pangalinan J."/>
            <person name="Salamov A.A."/>
            <person name="Simmons B.A."/>
            <person name="Magnuson J.K."/>
            <person name="Chen J."/>
            <person name="Drula E."/>
            <person name="Henrissat B."/>
            <person name="Wiebenga A."/>
            <person name="Lubbers R.J."/>
            <person name="Gomes A.C."/>
            <person name="Macurrencykelacurrency M.R."/>
            <person name="Stajich J."/>
            <person name="Grigoriev I.V."/>
            <person name="Mortensen U.H."/>
            <person name="De Vries R.P."/>
            <person name="Baker S.E."/>
            <person name="Andersen M.R."/>
        </authorList>
    </citation>
    <scope>NUCLEOTIDE SEQUENCE [LARGE SCALE GENOMIC DNA]</scope>
    <source>
        <strain evidence="4 5">CBS 449.75</strain>
    </source>
</reference>
<proteinExistence type="inferred from homology"/>
<dbReference type="SUPFAM" id="SSF51735">
    <property type="entry name" value="NAD(P)-binding Rossmann-fold domains"/>
    <property type="match status" value="1"/>
</dbReference>
<evidence type="ECO:0000313" key="5">
    <source>
        <dbReference type="Proteomes" id="UP001610432"/>
    </source>
</evidence>
<dbReference type="EMBL" id="JBFXLQ010000033">
    <property type="protein sequence ID" value="KAL2865250.1"/>
    <property type="molecule type" value="Genomic_DNA"/>
</dbReference>
<evidence type="ECO:0000256" key="1">
    <source>
        <dbReference type="ARBA" id="ARBA00006328"/>
    </source>
</evidence>
<dbReference type="GeneID" id="98144704"/>
<dbReference type="Pfam" id="PF05368">
    <property type="entry name" value="NmrA"/>
    <property type="match status" value="1"/>
</dbReference>
<protein>
    <submittedName>
        <fullName evidence="4">NmrA-like family protein-like protein</fullName>
    </submittedName>
</protein>
<name>A0ABR4LL39_9EURO</name>
<feature type="domain" description="NmrA-like" evidence="3">
    <location>
        <begin position="2"/>
        <end position="280"/>
    </location>
</feature>
<dbReference type="InterPro" id="IPR051164">
    <property type="entry name" value="NmrA-like_oxidored"/>
</dbReference>
<organism evidence="4 5">
    <name type="scientific">Aspergillus lucknowensis</name>
    <dbReference type="NCBI Taxonomy" id="176173"/>
    <lineage>
        <taxon>Eukaryota</taxon>
        <taxon>Fungi</taxon>
        <taxon>Dikarya</taxon>
        <taxon>Ascomycota</taxon>
        <taxon>Pezizomycotina</taxon>
        <taxon>Eurotiomycetes</taxon>
        <taxon>Eurotiomycetidae</taxon>
        <taxon>Eurotiales</taxon>
        <taxon>Aspergillaceae</taxon>
        <taxon>Aspergillus</taxon>
        <taxon>Aspergillus subgen. Nidulantes</taxon>
    </lineage>
</organism>
<evidence type="ECO:0000313" key="4">
    <source>
        <dbReference type="EMBL" id="KAL2865250.1"/>
    </source>
</evidence>
<dbReference type="PANTHER" id="PTHR42748">
    <property type="entry name" value="NITROGEN METABOLITE REPRESSION PROTEIN NMRA FAMILY MEMBER"/>
    <property type="match status" value="1"/>
</dbReference>
<dbReference type="Gene3D" id="3.90.25.10">
    <property type="entry name" value="UDP-galactose 4-epimerase, domain 1"/>
    <property type="match status" value="1"/>
</dbReference>